<proteinExistence type="predicted"/>
<protein>
    <submittedName>
        <fullName evidence="1">Uncharacterized protein</fullName>
    </submittedName>
</protein>
<reference evidence="1" key="1">
    <citation type="submission" date="2018-04" db="EMBL/GenBank/DDBJ databases">
        <title>WGS assembly of Panicum hallii.</title>
        <authorList>
            <person name="Lovell J."/>
            <person name="Jenkins J."/>
            <person name="Lowry D."/>
            <person name="Mamidi S."/>
            <person name="Sreedasyam A."/>
            <person name="Weng X."/>
            <person name="Barry K."/>
            <person name="Bonette J."/>
            <person name="Campitelli B."/>
            <person name="Daum C."/>
            <person name="Gordon S."/>
            <person name="Gould B."/>
            <person name="Lipzen A."/>
            <person name="Macqueen A."/>
            <person name="Palacio-Mejia J."/>
            <person name="Plott C."/>
            <person name="Shakirov E."/>
            <person name="Shu S."/>
            <person name="Yoshinaga Y."/>
            <person name="Zane M."/>
            <person name="Rokhsar D."/>
            <person name="Grimwood J."/>
            <person name="Schmutz J."/>
            <person name="Juenger T."/>
        </authorList>
    </citation>
    <scope>NUCLEOTIDE SEQUENCE [LARGE SCALE GENOMIC DNA]</scope>
    <source>
        <strain evidence="1">FIL2</strain>
    </source>
</reference>
<dbReference type="AlphaFoldDB" id="A0A2T8KKD8"/>
<organism evidence="1">
    <name type="scientific">Panicum hallii</name>
    <dbReference type="NCBI Taxonomy" id="206008"/>
    <lineage>
        <taxon>Eukaryota</taxon>
        <taxon>Viridiplantae</taxon>
        <taxon>Streptophyta</taxon>
        <taxon>Embryophyta</taxon>
        <taxon>Tracheophyta</taxon>
        <taxon>Spermatophyta</taxon>
        <taxon>Magnoliopsida</taxon>
        <taxon>Liliopsida</taxon>
        <taxon>Poales</taxon>
        <taxon>Poaceae</taxon>
        <taxon>PACMAD clade</taxon>
        <taxon>Panicoideae</taxon>
        <taxon>Panicodae</taxon>
        <taxon>Paniceae</taxon>
        <taxon>Panicinae</taxon>
        <taxon>Panicum</taxon>
        <taxon>Panicum sect. Panicum</taxon>
    </lineage>
</organism>
<dbReference type="EMBL" id="CM008048">
    <property type="protein sequence ID" value="PVH62599.1"/>
    <property type="molecule type" value="Genomic_DNA"/>
</dbReference>
<name>A0A2T8KKD8_9POAL</name>
<evidence type="ECO:0000313" key="1">
    <source>
        <dbReference type="EMBL" id="PVH62599.1"/>
    </source>
</evidence>
<dbReference type="Proteomes" id="UP000243499">
    <property type="component" value="Chromosome 3"/>
</dbReference>
<sequence>MSDNVEDLTELRLWSLEKIKENKAKVARAYNKKVKPKEFQVGDLVWEAVLPLGTKDAAYGKWSPNWHGPYRVDQVLPGNAYMLEELDGVKFPVAVNGQHLKKYFPSMWANEQ</sequence>
<gene>
    <name evidence="1" type="ORF">PAHAL_3G333300</name>
</gene>
<accession>A0A2T8KKD8</accession>
<dbReference type="Gramene" id="PVH62599">
    <property type="protein sequence ID" value="PVH62599"/>
    <property type="gene ID" value="PAHAL_3G333300"/>
</dbReference>